<dbReference type="SUPFAM" id="SSF56059">
    <property type="entry name" value="Glutathione synthetase ATP-binding domain-like"/>
    <property type="match status" value="1"/>
</dbReference>
<sequence length="348" mass="40111">MYRKRGVKKSWAKRFKGIQEKHPEYFHPVDAVLENEHAAYWKVLHKKPNLATLRLCKAISGKACREIVPEEIFVTDIEPTLNPDTRTSLLANKSFNAVWFGADLFPTDYFHKIEGLYYDATLTLISEEQFEQGMQQLSFPLIIKPNKDSFGGNGVQTITSALQLKQEAQRRKDFVLQEKIQQHPFFHKFNAHGINTLRVYVYRSVLTDEFHFLHAALRMGVGGSLDNETSGGIVVHIQEDGRLNGFAVDKYGTKVTQHPDTHHTFDEHIPSFDKLKEESLKVAKKIFFCRVIGLDAVLDKEGKWRFLEYNPLGHTIRFSQYAGQPFFGKFTDEVLTYCAQKHWTQQSV</sequence>
<evidence type="ECO:0000313" key="4">
    <source>
        <dbReference type="Proteomes" id="UP000005551"/>
    </source>
</evidence>
<dbReference type="InterPro" id="IPR011761">
    <property type="entry name" value="ATP-grasp"/>
</dbReference>
<evidence type="ECO:0000259" key="2">
    <source>
        <dbReference type="PROSITE" id="PS50975"/>
    </source>
</evidence>
<dbReference type="Pfam" id="PF14397">
    <property type="entry name" value="ATPgrasp_ST"/>
    <property type="match status" value="1"/>
</dbReference>
<dbReference type="GO" id="GO:0046872">
    <property type="term" value="F:metal ion binding"/>
    <property type="evidence" value="ECO:0007669"/>
    <property type="project" value="InterPro"/>
</dbReference>
<keyword evidence="1" id="KW-0547">Nucleotide-binding</keyword>
<dbReference type="STRING" id="1189621.A3SI_06674"/>
<dbReference type="InterPro" id="IPR039523">
    <property type="entry name" value="RimK-rel_E_lig_ATP-grasp"/>
</dbReference>
<gene>
    <name evidence="3" type="ORF">A3SI_06674</name>
</gene>
<keyword evidence="1" id="KW-0067">ATP-binding</keyword>
<organism evidence="3 4">
    <name type="scientific">Nitritalea halalkaliphila LW7</name>
    <dbReference type="NCBI Taxonomy" id="1189621"/>
    <lineage>
        <taxon>Bacteria</taxon>
        <taxon>Pseudomonadati</taxon>
        <taxon>Bacteroidota</taxon>
        <taxon>Cytophagia</taxon>
        <taxon>Cytophagales</taxon>
        <taxon>Cyclobacteriaceae</taxon>
        <taxon>Nitritalea</taxon>
    </lineage>
</organism>
<comment type="caution">
    <text evidence="3">The sequence shown here is derived from an EMBL/GenBank/DDBJ whole genome shotgun (WGS) entry which is preliminary data.</text>
</comment>
<keyword evidence="4" id="KW-1185">Reference proteome</keyword>
<dbReference type="AlphaFoldDB" id="I5C5Z8"/>
<proteinExistence type="predicted"/>
<protein>
    <submittedName>
        <fullName evidence="3">Putative hexapeptide transferase family protein</fullName>
    </submittedName>
</protein>
<evidence type="ECO:0000313" key="3">
    <source>
        <dbReference type="EMBL" id="EIM77250.1"/>
    </source>
</evidence>
<evidence type="ECO:0000256" key="1">
    <source>
        <dbReference type="PROSITE-ProRule" id="PRU00409"/>
    </source>
</evidence>
<accession>I5C5Z8</accession>
<reference evidence="3 4" key="1">
    <citation type="submission" date="2012-05" db="EMBL/GenBank/DDBJ databases">
        <title>Genome sequence of Nitritalea halalkaliphila LW7.</title>
        <authorList>
            <person name="Jangir P.K."/>
            <person name="Singh A."/>
            <person name="Shivaji S."/>
            <person name="Sharma R."/>
        </authorList>
    </citation>
    <scope>NUCLEOTIDE SEQUENCE [LARGE SCALE GENOMIC DNA]</scope>
    <source>
        <strain evidence="3 4">LW7</strain>
    </source>
</reference>
<dbReference type="GO" id="GO:0005524">
    <property type="term" value="F:ATP binding"/>
    <property type="evidence" value="ECO:0007669"/>
    <property type="project" value="UniProtKB-UniRule"/>
</dbReference>
<keyword evidence="3" id="KW-0808">Transferase</keyword>
<dbReference type="Proteomes" id="UP000005551">
    <property type="component" value="Unassembled WGS sequence"/>
</dbReference>
<feature type="domain" description="ATP-grasp" evidence="2">
    <location>
        <begin position="108"/>
        <end position="335"/>
    </location>
</feature>
<dbReference type="GO" id="GO:0016740">
    <property type="term" value="F:transferase activity"/>
    <property type="evidence" value="ECO:0007669"/>
    <property type="project" value="UniProtKB-KW"/>
</dbReference>
<dbReference type="EMBL" id="AJYA01000015">
    <property type="protein sequence ID" value="EIM77250.1"/>
    <property type="molecule type" value="Genomic_DNA"/>
</dbReference>
<dbReference type="PROSITE" id="PS50975">
    <property type="entry name" value="ATP_GRASP"/>
    <property type="match status" value="1"/>
</dbReference>
<name>I5C5Z8_9BACT</name>